<accession>A0ABU3QHT5</accession>
<proteinExistence type="predicted"/>
<protein>
    <submittedName>
        <fullName evidence="1">Uncharacterized protein</fullName>
    </submittedName>
</protein>
<sequence length="82" mass="8526">MNSTGIAAPATATALVLPCAERLRAFVRLGRPKFLVQSMMVVGLGVSMSVHDGHAFVPGLDACIADQALARHAHPSAPSCCR</sequence>
<organism evidence="1 2">
    <name type="scientific">Streptomyces tamarix</name>
    <dbReference type="NCBI Taxonomy" id="3078565"/>
    <lineage>
        <taxon>Bacteria</taxon>
        <taxon>Bacillati</taxon>
        <taxon>Actinomycetota</taxon>
        <taxon>Actinomycetes</taxon>
        <taxon>Kitasatosporales</taxon>
        <taxon>Streptomycetaceae</taxon>
        <taxon>Streptomyces</taxon>
    </lineage>
</organism>
<dbReference type="Proteomes" id="UP001250181">
    <property type="component" value="Unassembled WGS sequence"/>
</dbReference>
<gene>
    <name evidence="1" type="ORF">RND61_09665</name>
</gene>
<name>A0ABU3QHT5_9ACTN</name>
<evidence type="ECO:0000313" key="2">
    <source>
        <dbReference type="Proteomes" id="UP001250181"/>
    </source>
</evidence>
<keyword evidence="2" id="KW-1185">Reference proteome</keyword>
<evidence type="ECO:0000313" key="1">
    <source>
        <dbReference type="EMBL" id="MDT9682340.1"/>
    </source>
</evidence>
<reference evidence="1 2" key="1">
    <citation type="submission" date="2023-09" db="EMBL/GenBank/DDBJ databases">
        <title>Streptomyces sp. nov.: A antagonism against Alternaria gaisen Producing Streptochlin, Isolated from Tamarix root soil.</title>
        <authorList>
            <person name="Chen Y."/>
        </authorList>
    </citation>
    <scope>NUCLEOTIDE SEQUENCE [LARGE SCALE GENOMIC DNA]</scope>
    <source>
        <strain evidence="1 2">TRM76323</strain>
    </source>
</reference>
<dbReference type="EMBL" id="JAWCTQ010000009">
    <property type="protein sequence ID" value="MDT9682340.1"/>
    <property type="molecule type" value="Genomic_DNA"/>
</dbReference>
<dbReference type="RefSeq" id="WP_315877568.1">
    <property type="nucleotide sequence ID" value="NZ_JAWCTQ010000009.1"/>
</dbReference>
<comment type="caution">
    <text evidence="1">The sequence shown here is derived from an EMBL/GenBank/DDBJ whole genome shotgun (WGS) entry which is preliminary data.</text>
</comment>